<keyword evidence="1 2" id="KW-0732">Signal</keyword>
<evidence type="ECO:0008006" key="5">
    <source>
        <dbReference type="Google" id="ProtNLM"/>
    </source>
</evidence>
<dbReference type="STRING" id="580166.AUP43_08420"/>
<dbReference type="PANTHER" id="PTHR33376">
    <property type="match status" value="1"/>
</dbReference>
<sequence>MLLAGAVLFSAAAVAPGGALADTVTLRLGNITDPKHSETKAQEYFAKLVEEKTNGQVKIRIFSGGQLGDAPSQLEAIRLGAQDMYGGGTGNFGKYVKDWNITSVGFVFRDTPHFLNVLDSAPYKKMEQELLDKTGFRMVLRNGARPGKPIISTKPIMGPDDFKGLKVRVPPWEGFVKTFEAMGAKTVSVPWGETYLALKQGVAEVACATVSGFYGQSLHEVAPYLTLVDFFNDSFTIVIGDKKFQTLSAENQKALMEAGHEAGEYYSKLAVEDQAEVIEKMIAEGAIVIRMSPKPFIDKMTPVIDSMESQKVWTTAGLFKQLQAVD</sequence>
<dbReference type="GO" id="GO:0055085">
    <property type="term" value="P:transmembrane transport"/>
    <property type="evidence" value="ECO:0007669"/>
    <property type="project" value="InterPro"/>
</dbReference>
<dbReference type="EMBL" id="LPXN01000104">
    <property type="protein sequence ID" value="KZD08547.1"/>
    <property type="molecule type" value="Genomic_DNA"/>
</dbReference>
<organism evidence="3 4">
    <name type="scientific">Oceanibaculum pacificum</name>
    <dbReference type="NCBI Taxonomy" id="580166"/>
    <lineage>
        <taxon>Bacteria</taxon>
        <taxon>Pseudomonadati</taxon>
        <taxon>Pseudomonadota</taxon>
        <taxon>Alphaproteobacteria</taxon>
        <taxon>Rhodospirillales</taxon>
        <taxon>Oceanibaculaceae</taxon>
        <taxon>Oceanibaculum</taxon>
    </lineage>
</organism>
<protein>
    <recommendedName>
        <fullName evidence="5">C4-dicarboxylate ABC transporter substrate-binding protein</fullName>
    </recommendedName>
</protein>
<feature type="signal peptide" evidence="2">
    <location>
        <begin position="1"/>
        <end position="21"/>
    </location>
</feature>
<dbReference type="CDD" id="cd13603">
    <property type="entry name" value="PBP2_TRAP_Siap_TeaA_like"/>
    <property type="match status" value="1"/>
</dbReference>
<accession>A0A154W521</accession>
<dbReference type="NCBIfam" id="NF037995">
    <property type="entry name" value="TRAP_S1"/>
    <property type="match status" value="1"/>
</dbReference>
<name>A0A154W521_9PROT</name>
<dbReference type="AlphaFoldDB" id="A0A154W521"/>
<evidence type="ECO:0000313" key="4">
    <source>
        <dbReference type="Proteomes" id="UP000076400"/>
    </source>
</evidence>
<keyword evidence="4" id="KW-1185">Reference proteome</keyword>
<dbReference type="Gene3D" id="3.40.190.170">
    <property type="entry name" value="Bacterial extracellular solute-binding protein, family 7"/>
    <property type="match status" value="1"/>
</dbReference>
<gene>
    <name evidence="3" type="ORF">AUP43_08420</name>
</gene>
<evidence type="ECO:0000256" key="1">
    <source>
        <dbReference type="ARBA" id="ARBA00022729"/>
    </source>
</evidence>
<feature type="chain" id="PRO_5007602311" description="C4-dicarboxylate ABC transporter substrate-binding protein" evidence="2">
    <location>
        <begin position="22"/>
        <end position="326"/>
    </location>
</feature>
<evidence type="ECO:0000256" key="2">
    <source>
        <dbReference type="SAM" id="SignalP"/>
    </source>
</evidence>
<dbReference type="InterPro" id="IPR018389">
    <property type="entry name" value="DctP_fam"/>
</dbReference>
<proteinExistence type="predicted"/>
<comment type="caution">
    <text evidence="3">The sequence shown here is derived from an EMBL/GenBank/DDBJ whole genome shotgun (WGS) entry which is preliminary data.</text>
</comment>
<dbReference type="PANTHER" id="PTHR33376:SF4">
    <property type="entry name" value="SIALIC ACID-BINDING PERIPLASMIC PROTEIN SIAP"/>
    <property type="match status" value="1"/>
</dbReference>
<evidence type="ECO:0000313" key="3">
    <source>
        <dbReference type="EMBL" id="KZD08547.1"/>
    </source>
</evidence>
<dbReference type="Pfam" id="PF03480">
    <property type="entry name" value="DctP"/>
    <property type="match status" value="1"/>
</dbReference>
<dbReference type="Proteomes" id="UP000076400">
    <property type="component" value="Unassembled WGS sequence"/>
</dbReference>
<reference evidence="3 4" key="1">
    <citation type="submission" date="2015-12" db="EMBL/GenBank/DDBJ databases">
        <title>Genome sequence of Oceanibaculum pacificum MCCC 1A02656.</title>
        <authorList>
            <person name="Lu L."/>
            <person name="Lai Q."/>
            <person name="Shao Z."/>
            <person name="Qian P."/>
        </authorList>
    </citation>
    <scope>NUCLEOTIDE SEQUENCE [LARGE SCALE GENOMIC DNA]</scope>
    <source>
        <strain evidence="3 4">MCCC 1A02656</strain>
    </source>
</reference>
<dbReference type="InterPro" id="IPR038404">
    <property type="entry name" value="TRAP_DctP_sf"/>
</dbReference>